<feature type="domain" description="Peptidase M16 N-terminal" evidence="1">
    <location>
        <begin position="32"/>
        <end position="78"/>
    </location>
</feature>
<protein>
    <submittedName>
        <fullName evidence="2">Putative protease</fullName>
    </submittedName>
</protein>
<accession>A0A2X1MSS3</accession>
<proteinExistence type="predicted"/>
<keyword evidence="2" id="KW-0645">Protease</keyword>
<dbReference type="Proteomes" id="UP000250780">
    <property type="component" value="Unassembled WGS sequence"/>
</dbReference>
<keyword evidence="2" id="KW-0378">Hydrolase</keyword>
<evidence type="ECO:0000313" key="2">
    <source>
        <dbReference type="EMBL" id="SPX09461.1"/>
    </source>
</evidence>
<dbReference type="InterPro" id="IPR011765">
    <property type="entry name" value="Pept_M16_N"/>
</dbReference>
<dbReference type="Pfam" id="PF00675">
    <property type="entry name" value="Peptidase_M16"/>
    <property type="match status" value="1"/>
</dbReference>
<name>A0A2X1MSS3_ECOLX</name>
<organism evidence="2 3">
    <name type="scientific">Escherichia coli</name>
    <dbReference type="NCBI Taxonomy" id="562"/>
    <lineage>
        <taxon>Bacteria</taxon>
        <taxon>Pseudomonadati</taxon>
        <taxon>Pseudomonadota</taxon>
        <taxon>Gammaproteobacteria</taxon>
        <taxon>Enterobacterales</taxon>
        <taxon>Enterobacteriaceae</taxon>
        <taxon>Escherichia</taxon>
    </lineage>
</organism>
<dbReference type="EMBL" id="UASD01000004">
    <property type="protein sequence ID" value="SPX09461.1"/>
    <property type="molecule type" value="Genomic_DNA"/>
</dbReference>
<dbReference type="GO" id="GO:0006508">
    <property type="term" value="P:proteolysis"/>
    <property type="evidence" value="ECO:0007669"/>
    <property type="project" value="UniProtKB-KW"/>
</dbReference>
<sequence length="117" mass="12727">MMATAGYVQADALQPDPAWQQGTLSNGLQWQVLTTPQRPSDRVEIRLLVNTGSLAESTQQSGYSHAIPRIALTQSGGLDAAQARSLWQQGIDPKRPMPPVIVSYDTTLFNLSLPNKP</sequence>
<dbReference type="GO" id="GO:0046872">
    <property type="term" value="F:metal ion binding"/>
    <property type="evidence" value="ECO:0007669"/>
    <property type="project" value="InterPro"/>
</dbReference>
<dbReference type="InterPro" id="IPR011249">
    <property type="entry name" value="Metalloenz_LuxS/M16"/>
</dbReference>
<dbReference type="SUPFAM" id="SSF63411">
    <property type="entry name" value="LuxS/MPP-like metallohydrolase"/>
    <property type="match status" value="1"/>
</dbReference>
<evidence type="ECO:0000259" key="1">
    <source>
        <dbReference type="Pfam" id="PF00675"/>
    </source>
</evidence>
<evidence type="ECO:0000313" key="3">
    <source>
        <dbReference type="Proteomes" id="UP000250780"/>
    </source>
</evidence>
<dbReference type="AlphaFoldDB" id="A0A2X1MSS3"/>
<reference evidence="2 3" key="1">
    <citation type="submission" date="2018-06" db="EMBL/GenBank/DDBJ databases">
        <authorList>
            <consortium name="Pathogen Informatics"/>
            <person name="Doyle S."/>
        </authorList>
    </citation>
    <scope>NUCLEOTIDE SEQUENCE [LARGE SCALE GENOMIC DNA]</scope>
    <source>
        <strain evidence="2 3">NCTC9073</strain>
    </source>
</reference>
<gene>
    <name evidence="2" type="primary">yhjJ_2</name>
    <name evidence="2" type="ORF">NCTC9073_00710</name>
</gene>
<dbReference type="Gene3D" id="3.30.830.10">
    <property type="entry name" value="Metalloenzyme, LuxS/M16 peptidase-like"/>
    <property type="match status" value="1"/>
</dbReference>
<dbReference type="GO" id="GO:0008233">
    <property type="term" value="F:peptidase activity"/>
    <property type="evidence" value="ECO:0007669"/>
    <property type="project" value="UniProtKB-KW"/>
</dbReference>